<gene>
    <name evidence="1" type="ORF">COT52_00060</name>
</gene>
<dbReference type="AlphaFoldDB" id="A0A2H0XAH1"/>
<reference evidence="2" key="1">
    <citation type="submission" date="2017-09" db="EMBL/GenBank/DDBJ databases">
        <title>Depth-based differentiation of microbial function through sediment-hosted aquifers and enrichment of novel symbionts in the deep terrestrial subsurface.</title>
        <authorList>
            <person name="Probst A.J."/>
            <person name="Ladd B."/>
            <person name="Jarett J.K."/>
            <person name="Geller-Mcgrath D.E."/>
            <person name="Sieber C.M.K."/>
            <person name="Emerson J.B."/>
            <person name="Anantharaman K."/>
            <person name="Thomas B.C."/>
            <person name="Malmstrom R."/>
            <person name="Stieglmeier M."/>
            <person name="Klingl A."/>
            <person name="Woyke T."/>
            <person name="Ryan C.M."/>
            <person name="Banfield J.F."/>
        </authorList>
    </citation>
    <scope>NUCLEOTIDE SEQUENCE [LARGE SCALE GENOMIC DNA]</scope>
</reference>
<dbReference type="Proteomes" id="UP000231414">
    <property type="component" value="Unassembled WGS sequence"/>
</dbReference>
<dbReference type="EMBL" id="PEYW01000001">
    <property type="protein sequence ID" value="PIS21159.1"/>
    <property type="molecule type" value="Genomic_DNA"/>
</dbReference>
<accession>A0A2H0XAH1</accession>
<evidence type="ECO:0000313" key="1">
    <source>
        <dbReference type="EMBL" id="PIS21159.1"/>
    </source>
</evidence>
<proteinExistence type="predicted"/>
<organism evidence="1 2">
    <name type="scientific">candidate division WWE3 bacterium CG08_land_8_20_14_0_20_43_13</name>
    <dbReference type="NCBI Taxonomy" id="1975087"/>
    <lineage>
        <taxon>Bacteria</taxon>
        <taxon>Katanobacteria</taxon>
    </lineage>
</organism>
<evidence type="ECO:0000313" key="2">
    <source>
        <dbReference type="Proteomes" id="UP000231414"/>
    </source>
</evidence>
<sequence length="81" mass="9229">MYQNGATLVKFQVRDWPDKEHMLLALDEHLSAHDGISLQKEPNCVLRHFLHEGDVFTATVTDPEKVPFTRSAIVCFGYTLV</sequence>
<protein>
    <submittedName>
        <fullName evidence="1">Uncharacterized protein</fullName>
    </submittedName>
</protein>
<comment type="caution">
    <text evidence="1">The sequence shown here is derived from an EMBL/GenBank/DDBJ whole genome shotgun (WGS) entry which is preliminary data.</text>
</comment>
<name>A0A2H0XAH1_UNCKA</name>